<reference evidence="1 2" key="1">
    <citation type="submission" date="2023-01" db="EMBL/GenBank/DDBJ databases">
        <authorList>
            <person name="Whitehead M."/>
        </authorList>
    </citation>
    <scope>NUCLEOTIDE SEQUENCE [LARGE SCALE GENOMIC DNA]</scope>
</reference>
<name>A0AAV0WI37_9HEMI</name>
<dbReference type="AlphaFoldDB" id="A0AAV0WI37"/>
<evidence type="ECO:0000313" key="2">
    <source>
        <dbReference type="Proteomes" id="UP001160148"/>
    </source>
</evidence>
<dbReference type="Proteomes" id="UP001160148">
    <property type="component" value="Unassembled WGS sequence"/>
</dbReference>
<comment type="caution">
    <text evidence="1">The sequence shown here is derived from an EMBL/GenBank/DDBJ whole genome shotgun (WGS) entry which is preliminary data.</text>
</comment>
<protein>
    <submittedName>
        <fullName evidence="1">Uncharacterized protein</fullName>
    </submittedName>
</protein>
<proteinExistence type="predicted"/>
<dbReference type="EMBL" id="CARXXK010000002">
    <property type="protein sequence ID" value="CAI6355477.1"/>
    <property type="molecule type" value="Genomic_DNA"/>
</dbReference>
<accession>A0AAV0WI37</accession>
<organism evidence="1 2">
    <name type="scientific">Macrosiphum euphorbiae</name>
    <name type="common">potato aphid</name>
    <dbReference type="NCBI Taxonomy" id="13131"/>
    <lineage>
        <taxon>Eukaryota</taxon>
        <taxon>Metazoa</taxon>
        <taxon>Ecdysozoa</taxon>
        <taxon>Arthropoda</taxon>
        <taxon>Hexapoda</taxon>
        <taxon>Insecta</taxon>
        <taxon>Pterygota</taxon>
        <taxon>Neoptera</taxon>
        <taxon>Paraneoptera</taxon>
        <taxon>Hemiptera</taxon>
        <taxon>Sternorrhyncha</taxon>
        <taxon>Aphidomorpha</taxon>
        <taxon>Aphidoidea</taxon>
        <taxon>Aphididae</taxon>
        <taxon>Macrosiphini</taxon>
        <taxon>Macrosiphum</taxon>
    </lineage>
</organism>
<sequence length="76" mass="8287">MDKWLTSSNATKVIKTSLNLVPEESVDDPEPFTVASTRSNATKVIKKSLNLVDEYVDNKVKITVSSGNTTSSSKIQ</sequence>
<keyword evidence="2" id="KW-1185">Reference proteome</keyword>
<gene>
    <name evidence="1" type="ORF">MEUPH1_LOCUS11323</name>
</gene>
<evidence type="ECO:0000313" key="1">
    <source>
        <dbReference type="EMBL" id="CAI6355477.1"/>
    </source>
</evidence>